<proteinExistence type="predicted"/>
<protein>
    <recommendedName>
        <fullName evidence="3">Flagellar FliJ protein</fullName>
    </recommendedName>
</protein>
<reference evidence="2" key="1">
    <citation type="journal article" date="2019" name="Int. J. Syst. Evol. Microbiol.">
        <title>The Global Catalogue of Microorganisms (GCM) 10K type strain sequencing project: providing services to taxonomists for standard genome sequencing and annotation.</title>
        <authorList>
            <consortium name="The Broad Institute Genomics Platform"/>
            <consortium name="The Broad Institute Genome Sequencing Center for Infectious Disease"/>
            <person name="Wu L."/>
            <person name="Ma J."/>
        </authorList>
    </citation>
    <scope>NUCLEOTIDE SEQUENCE [LARGE SCALE GENOMIC DNA]</scope>
    <source>
        <strain evidence="2">Q85</strain>
    </source>
</reference>
<gene>
    <name evidence="1" type="ORF">ACFSC3_18530</name>
</gene>
<sequence>MNGGELDITFLGRLTMMFGGAALDDLAKARVAAAVAERAEALEAEAKRARDRLIVNLYAREGKYGRHLLELQRKSSDEADWSIRYDRAIERDRLCDWMRWQKDRFFAFLDHAAEHGDESLARMLVDEMFATERRVKKEGRGAGGMRPLRMWRGD</sequence>
<evidence type="ECO:0000313" key="1">
    <source>
        <dbReference type="EMBL" id="MFD1789554.1"/>
    </source>
</evidence>
<evidence type="ECO:0008006" key="3">
    <source>
        <dbReference type="Google" id="ProtNLM"/>
    </source>
</evidence>
<evidence type="ECO:0000313" key="2">
    <source>
        <dbReference type="Proteomes" id="UP001597283"/>
    </source>
</evidence>
<dbReference type="Proteomes" id="UP001597283">
    <property type="component" value="Unassembled WGS sequence"/>
</dbReference>
<comment type="caution">
    <text evidence="1">The sequence shown here is derived from an EMBL/GenBank/DDBJ whole genome shotgun (WGS) entry which is preliminary data.</text>
</comment>
<organism evidence="1 2">
    <name type="scientific">Sphingomonas floccifaciens</name>
    <dbReference type="NCBI Taxonomy" id="1844115"/>
    <lineage>
        <taxon>Bacteria</taxon>
        <taxon>Pseudomonadati</taxon>
        <taxon>Pseudomonadota</taxon>
        <taxon>Alphaproteobacteria</taxon>
        <taxon>Sphingomonadales</taxon>
        <taxon>Sphingomonadaceae</taxon>
        <taxon>Sphingomonas</taxon>
    </lineage>
</organism>
<accession>A0ABW4NJ17</accession>
<dbReference type="RefSeq" id="WP_380941582.1">
    <property type="nucleotide sequence ID" value="NZ_JBHUFC010000023.1"/>
</dbReference>
<keyword evidence="2" id="KW-1185">Reference proteome</keyword>
<name>A0ABW4NJ17_9SPHN</name>
<dbReference type="EMBL" id="JBHUFC010000023">
    <property type="protein sequence ID" value="MFD1789554.1"/>
    <property type="molecule type" value="Genomic_DNA"/>
</dbReference>